<proteinExistence type="predicted"/>
<keyword evidence="5" id="KW-0130">Cell adhesion</keyword>
<evidence type="ECO:0000256" key="5">
    <source>
        <dbReference type="ARBA" id="ARBA00022889"/>
    </source>
</evidence>
<dbReference type="PANTHER" id="PTHR24028">
    <property type="entry name" value="CADHERIN-87A"/>
    <property type="match status" value="1"/>
</dbReference>
<dbReference type="SMART" id="SM00112">
    <property type="entry name" value="CA"/>
    <property type="match status" value="3"/>
</dbReference>
<evidence type="ECO:0000256" key="6">
    <source>
        <dbReference type="ARBA" id="ARBA00022989"/>
    </source>
</evidence>
<sequence length="328" mass="36115">MKRGSVIGNIAKDLGLGIATLSSRKARIDTDRDDKRYCDINLSTGDLIVTERVDRESLCDKKSTCILKEELILEHPLELQRISIHVQDINDNAPVFSEDLISFEITESAMKGAKFLLTEARDADIGTNAVQRYIVQNNEYFTINVNTEAGGRKHGELVLVKELDREQKRELQLVLTALDGGSPQRSGTAVIHVAVLDANDNAPVFSDPVYKVSLPENSHANTVVIKVSAADADEGPNGEITYNFDHMSNNYVSLFSLDQKTGEIKVKGPIDYETDSSIELRIRAKDGPGLTSYCTVIIDIRDVNDNQPIISLKSLSNPITENVSPGTE</sequence>
<comment type="caution">
    <text evidence="11">The sequence shown here is derived from an EMBL/GenBank/DDBJ whole genome shotgun (WGS) entry which is preliminary data.</text>
</comment>
<keyword evidence="12" id="KW-1185">Reference proteome</keyword>
<evidence type="ECO:0000313" key="12">
    <source>
        <dbReference type="Proteomes" id="UP001434883"/>
    </source>
</evidence>
<evidence type="ECO:0000313" key="11">
    <source>
        <dbReference type="EMBL" id="MEQ2216904.1"/>
    </source>
</evidence>
<feature type="non-terminal residue" evidence="11">
    <location>
        <position position="328"/>
    </location>
</feature>
<dbReference type="Proteomes" id="UP001434883">
    <property type="component" value="Unassembled WGS sequence"/>
</dbReference>
<dbReference type="InterPro" id="IPR050174">
    <property type="entry name" value="Protocadherin/Cadherin-CA"/>
</dbReference>
<dbReference type="Pfam" id="PF00028">
    <property type="entry name" value="Cadherin"/>
    <property type="match status" value="2"/>
</dbReference>
<dbReference type="Gene3D" id="2.60.40.60">
    <property type="entry name" value="Cadherins"/>
    <property type="match status" value="3"/>
</dbReference>
<feature type="domain" description="Cadherin" evidence="10">
    <location>
        <begin position="206"/>
        <end position="310"/>
    </location>
</feature>
<keyword evidence="6" id="KW-1133">Transmembrane helix</keyword>
<dbReference type="PROSITE" id="PS00232">
    <property type="entry name" value="CADHERIN_1"/>
    <property type="match status" value="2"/>
</dbReference>
<dbReference type="InterPro" id="IPR015919">
    <property type="entry name" value="Cadherin-like_sf"/>
</dbReference>
<dbReference type="Pfam" id="PF08266">
    <property type="entry name" value="Cadherin_2"/>
    <property type="match status" value="1"/>
</dbReference>
<dbReference type="SUPFAM" id="SSF49313">
    <property type="entry name" value="Cadherin-like"/>
    <property type="match status" value="2"/>
</dbReference>
<dbReference type="InterPro" id="IPR020894">
    <property type="entry name" value="Cadherin_CS"/>
</dbReference>
<gene>
    <name evidence="11" type="ORF">XENOCAPTIV_024927</name>
</gene>
<comment type="subcellular location">
    <subcellularLocation>
        <location evidence="1">Membrane</location>
        <topology evidence="1">Single-pass membrane protein</topology>
    </subcellularLocation>
</comment>
<reference evidence="11 12" key="1">
    <citation type="submission" date="2021-06" db="EMBL/GenBank/DDBJ databases">
        <authorList>
            <person name="Palmer J.M."/>
        </authorList>
    </citation>
    <scope>NUCLEOTIDE SEQUENCE [LARGE SCALE GENOMIC DNA]</scope>
    <source>
        <strain evidence="11 12">XC_2019</strain>
        <tissue evidence="11">Muscle</tissue>
    </source>
</reference>
<feature type="domain" description="Cadherin" evidence="10">
    <location>
        <begin position="97"/>
        <end position="205"/>
    </location>
</feature>
<evidence type="ECO:0000256" key="1">
    <source>
        <dbReference type="ARBA" id="ARBA00004167"/>
    </source>
</evidence>
<dbReference type="EMBL" id="JAHRIN010073146">
    <property type="protein sequence ID" value="MEQ2216904.1"/>
    <property type="molecule type" value="Genomic_DNA"/>
</dbReference>
<organism evidence="11 12">
    <name type="scientific">Xenoophorus captivus</name>
    <dbReference type="NCBI Taxonomy" id="1517983"/>
    <lineage>
        <taxon>Eukaryota</taxon>
        <taxon>Metazoa</taxon>
        <taxon>Chordata</taxon>
        <taxon>Craniata</taxon>
        <taxon>Vertebrata</taxon>
        <taxon>Euteleostomi</taxon>
        <taxon>Actinopterygii</taxon>
        <taxon>Neopterygii</taxon>
        <taxon>Teleostei</taxon>
        <taxon>Neoteleostei</taxon>
        <taxon>Acanthomorphata</taxon>
        <taxon>Ovalentaria</taxon>
        <taxon>Atherinomorphae</taxon>
        <taxon>Cyprinodontiformes</taxon>
        <taxon>Goodeidae</taxon>
        <taxon>Xenoophorus</taxon>
    </lineage>
</organism>
<dbReference type="CDD" id="cd11304">
    <property type="entry name" value="Cadherin_repeat"/>
    <property type="match status" value="2"/>
</dbReference>
<evidence type="ECO:0000259" key="10">
    <source>
        <dbReference type="PROSITE" id="PS50268"/>
    </source>
</evidence>
<accession>A0ABV0S8L6</accession>
<evidence type="ECO:0000256" key="4">
    <source>
        <dbReference type="ARBA" id="ARBA00022837"/>
    </source>
</evidence>
<dbReference type="PRINTS" id="PR00205">
    <property type="entry name" value="CADHERIN"/>
</dbReference>
<keyword evidence="7" id="KW-0472">Membrane</keyword>
<evidence type="ECO:0000256" key="9">
    <source>
        <dbReference type="PROSITE-ProRule" id="PRU00043"/>
    </source>
</evidence>
<keyword evidence="8" id="KW-0325">Glycoprotein</keyword>
<keyword evidence="4 9" id="KW-0106">Calcium</keyword>
<feature type="domain" description="Cadherin" evidence="10">
    <location>
        <begin position="40"/>
        <end position="96"/>
    </location>
</feature>
<evidence type="ECO:0000256" key="3">
    <source>
        <dbReference type="ARBA" id="ARBA00022737"/>
    </source>
</evidence>
<protein>
    <recommendedName>
        <fullName evidence="10">Cadherin domain-containing protein</fullName>
    </recommendedName>
</protein>
<evidence type="ECO:0000256" key="8">
    <source>
        <dbReference type="ARBA" id="ARBA00023180"/>
    </source>
</evidence>
<dbReference type="PANTHER" id="PTHR24028:SF114">
    <property type="entry name" value="PCDH2G3 PROTEIN-RELATED"/>
    <property type="match status" value="1"/>
</dbReference>
<keyword evidence="3" id="KW-0677">Repeat</keyword>
<dbReference type="PROSITE" id="PS50268">
    <property type="entry name" value="CADHERIN_2"/>
    <property type="match status" value="3"/>
</dbReference>
<evidence type="ECO:0000256" key="7">
    <source>
        <dbReference type="ARBA" id="ARBA00023136"/>
    </source>
</evidence>
<dbReference type="InterPro" id="IPR002126">
    <property type="entry name" value="Cadherin-like_dom"/>
</dbReference>
<dbReference type="InterPro" id="IPR013164">
    <property type="entry name" value="Cadherin_N"/>
</dbReference>
<evidence type="ECO:0000256" key="2">
    <source>
        <dbReference type="ARBA" id="ARBA00022692"/>
    </source>
</evidence>
<keyword evidence="2" id="KW-0812">Transmembrane</keyword>
<name>A0ABV0S8L6_9TELE</name>